<evidence type="ECO:0008006" key="2">
    <source>
        <dbReference type="Google" id="ProtNLM"/>
    </source>
</evidence>
<proteinExistence type="predicted"/>
<organism evidence="1">
    <name type="scientific">marine sediment metagenome</name>
    <dbReference type="NCBI Taxonomy" id="412755"/>
    <lineage>
        <taxon>unclassified sequences</taxon>
        <taxon>metagenomes</taxon>
        <taxon>ecological metagenomes</taxon>
    </lineage>
</organism>
<reference evidence="1" key="1">
    <citation type="journal article" date="2015" name="Nature">
        <title>Complex archaea that bridge the gap between prokaryotes and eukaryotes.</title>
        <authorList>
            <person name="Spang A."/>
            <person name="Saw J.H."/>
            <person name="Jorgensen S.L."/>
            <person name="Zaremba-Niedzwiedzka K."/>
            <person name="Martijn J."/>
            <person name="Lind A.E."/>
            <person name="van Eijk R."/>
            <person name="Schleper C."/>
            <person name="Guy L."/>
            <person name="Ettema T.J."/>
        </authorList>
    </citation>
    <scope>NUCLEOTIDE SEQUENCE</scope>
</reference>
<comment type="caution">
    <text evidence="1">The sequence shown here is derived from an EMBL/GenBank/DDBJ whole genome shotgun (WGS) entry which is preliminary data.</text>
</comment>
<protein>
    <recommendedName>
        <fullName evidence="2">DUF4406 domain-containing protein</fullName>
    </recommendedName>
</protein>
<dbReference type="AlphaFoldDB" id="A0A0F9JLE8"/>
<dbReference type="EMBL" id="LAZR01011136">
    <property type="protein sequence ID" value="KKM63236.1"/>
    <property type="molecule type" value="Genomic_DNA"/>
</dbReference>
<accession>A0A0F9JLE8</accession>
<evidence type="ECO:0000313" key="1">
    <source>
        <dbReference type="EMBL" id="KKM63236.1"/>
    </source>
</evidence>
<name>A0A0F9JLE8_9ZZZZ</name>
<gene>
    <name evidence="1" type="ORF">LCGC14_1513530</name>
</gene>
<sequence>MNNDPAIVCLCGSTKFKPVFEKAIKEETLAGRIVVAPGFYTHYDGILVEPEVKVALDKLHLAKIDLCDVVLVINPGGYIGESTRNEIEYALSVGKPIRYWFKH</sequence>